<keyword evidence="2" id="KW-1185">Reference proteome</keyword>
<dbReference type="Gene3D" id="3.80.10.10">
    <property type="entry name" value="Ribonuclease Inhibitor"/>
    <property type="match status" value="1"/>
</dbReference>
<evidence type="ECO:0008006" key="3">
    <source>
        <dbReference type="Google" id="ProtNLM"/>
    </source>
</evidence>
<evidence type="ECO:0000313" key="2">
    <source>
        <dbReference type="Proteomes" id="UP001215598"/>
    </source>
</evidence>
<dbReference type="EMBL" id="JARKIB010000187">
    <property type="protein sequence ID" value="KAJ7726368.1"/>
    <property type="molecule type" value="Genomic_DNA"/>
</dbReference>
<dbReference type="AlphaFoldDB" id="A0AAD7HSH1"/>
<reference evidence="1" key="1">
    <citation type="submission" date="2023-03" db="EMBL/GenBank/DDBJ databases">
        <title>Massive genome expansion in bonnet fungi (Mycena s.s.) driven by repeated elements and novel gene families across ecological guilds.</title>
        <authorList>
            <consortium name="Lawrence Berkeley National Laboratory"/>
            <person name="Harder C.B."/>
            <person name="Miyauchi S."/>
            <person name="Viragh M."/>
            <person name="Kuo A."/>
            <person name="Thoen E."/>
            <person name="Andreopoulos B."/>
            <person name="Lu D."/>
            <person name="Skrede I."/>
            <person name="Drula E."/>
            <person name="Henrissat B."/>
            <person name="Morin E."/>
            <person name="Kohler A."/>
            <person name="Barry K."/>
            <person name="LaButti K."/>
            <person name="Morin E."/>
            <person name="Salamov A."/>
            <person name="Lipzen A."/>
            <person name="Mereny Z."/>
            <person name="Hegedus B."/>
            <person name="Baldrian P."/>
            <person name="Stursova M."/>
            <person name="Weitz H."/>
            <person name="Taylor A."/>
            <person name="Grigoriev I.V."/>
            <person name="Nagy L.G."/>
            <person name="Martin F."/>
            <person name="Kauserud H."/>
        </authorList>
    </citation>
    <scope>NUCLEOTIDE SEQUENCE</scope>
    <source>
        <strain evidence="1">CBHHK182m</strain>
    </source>
</reference>
<accession>A0AAD7HSH1</accession>
<organism evidence="1 2">
    <name type="scientific">Mycena metata</name>
    <dbReference type="NCBI Taxonomy" id="1033252"/>
    <lineage>
        <taxon>Eukaryota</taxon>
        <taxon>Fungi</taxon>
        <taxon>Dikarya</taxon>
        <taxon>Basidiomycota</taxon>
        <taxon>Agaricomycotina</taxon>
        <taxon>Agaricomycetes</taxon>
        <taxon>Agaricomycetidae</taxon>
        <taxon>Agaricales</taxon>
        <taxon>Marasmiineae</taxon>
        <taxon>Mycenaceae</taxon>
        <taxon>Mycena</taxon>
    </lineage>
</organism>
<gene>
    <name evidence="1" type="ORF">B0H16DRAFT_267931</name>
</gene>
<comment type="caution">
    <text evidence="1">The sequence shown here is derived from an EMBL/GenBank/DDBJ whole genome shotgun (WGS) entry which is preliminary data.</text>
</comment>
<dbReference type="SUPFAM" id="SSF52047">
    <property type="entry name" value="RNI-like"/>
    <property type="match status" value="1"/>
</dbReference>
<evidence type="ECO:0000313" key="1">
    <source>
        <dbReference type="EMBL" id="KAJ7726368.1"/>
    </source>
</evidence>
<sequence length="353" mass="40279">MNANHETLPAELWLEIFEHLEERSYSALYTPFQPSDTARDVKSAYSAVVLVCRNWHNWATSFLYRNVKLPDSVSSWATTRPEYGRWVRRMTLLSDSLSPAQIFGICPNITVLDRRQPQRLTFNRNVPSPALSLKRLDWLIYGHDAIGSVDPLWEVLCAAPNLEYLFLSMPRTESYIGCSHDFTKVMHLPSLRTLRIGVANIDLVRCISLWSLPSLTTFIMDSPLIETGVRLVWANHGSHLQTVELANYLLRHDRSIARCLQACPALHELNYHLFVMKGRTPRSQSSVCISVYILKCRGSGHTWSGIFSLSQGCPNLRTLKLYETPKWMSADDRFAVMLKPLIDRGCVLEILDA</sequence>
<dbReference type="InterPro" id="IPR032675">
    <property type="entry name" value="LRR_dom_sf"/>
</dbReference>
<dbReference type="Gene3D" id="1.20.1280.50">
    <property type="match status" value="1"/>
</dbReference>
<proteinExistence type="predicted"/>
<dbReference type="Proteomes" id="UP001215598">
    <property type="component" value="Unassembled WGS sequence"/>
</dbReference>
<protein>
    <recommendedName>
        <fullName evidence="3">F-box domain-containing protein</fullName>
    </recommendedName>
</protein>
<name>A0AAD7HSH1_9AGAR</name>